<accession>E5Y2W0</accession>
<dbReference type="Gene3D" id="1.10.10.1100">
    <property type="entry name" value="BFD-like [2Fe-2S]-binding domain"/>
    <property type="match status" value="1"/>
</dbReference>
<dbReference type="STRING" id="563192.HMPREF0179_00521"/>
<organism evidence="4 5">
    <name type="scientific">Bilophila wadsworthia (strain 3_1_6)</name>
    <dbReference type="NCBI Taxonomy" id="563192"/>
    <lineage>
        <taxon>Bacteria</taxon>
        <taxon>Pseudomonadati</taxon>
        <taxon>Thermodesulfobacteriota</taxon>
        <taxon>Desulfovibrionia</taxon>
        <taxon>Desulfovibrionales</taxon>
        <taxon>Desulfovibrionaceae</taxon>
        <taxon>Bilophila</taxon>
    </lineage>
</organism>
<dbReference type="Gene3D" id="3.50.50.60">
    <property type="entry name" value="FAD/NAD(P)-binding domain"/>
    <property type="match status" value="2"/>
</dbReference>
<dbReference type="Pfam" id="PF17806">
    <property type="entry name" value="SO_alpha_A3"/>
    <property type="match status" value="1"/>
</dbReference>
<dbReference type="PIRSF" id="PIRSF037495">
    <property type="entry name" value="Opine_OX_OoxA/HcnB"/>
    <property type="match status" value="1"/>
</dbReference>
<dbReference type="OrthoDB" id="9801699at2"/>
<name>E5Y2W0_BILW3</name>
<dbReference type="PRINTS" id="PR00469">
    <property type="entry name" value="PNDRDTASEII"/>
</dbReference>
<dbReference type="PANTHER" id="PTHR42949:SF3">
    <property type="entry name" value="ANAEROBIC GLYCEROL-3-PHOSPHATE DEHYDROGENASE SUBUNIT B"/>
    <property type="match status" value="1"/>
</dbReference>
<evidence type="ECO:0000259" key="2">
    <source>
        <dbReference type="Pfam" id="PF07992"/>
    </source>
</evidence>
<dbReference type="Pfam" id="PF07992">
    <property type="entry name" value="Pyr_redox_2"/>
    <property type="match status" value="1"/>
</dbReference>
<dbReference type="PRINTS" id="PR00368">
    <property type="entry name" value="FADPNR"/>
</dbReference>
<feature type="domain" description="SoxA A3" evidence="3">
    <location>
        <begin position="378"/>
        <end position="453"/>
    </location>
</feature>
<dbReference type="PANTHER" id="PTHR42949">
    <property type="entry name" value="ANAEROBIC GLYCEROL-3-PHOSPHATE DEHYDROGENASE SUBUNIT B"/>
    <property type="match status" value="1"/>
</dbReference>
<dbReference type="Proteomes" id="UP000006034">
    <property type="component" value="Unassembled WGS sequence"/>
</dbReference>
<dbReference type="RefSeq" id="WP_016360853.1">
    <property type="nucleotide sequence ID" value="NZ_KE150239.1"/>
</dbReference>
<proteinExistence type="predicted"/>
<dbReference type="HOGENOM" id="CLU_030705_1_0_7"/>
<dbReference type="GO" id="GO:0016491">
    <property type="term" value="F:oxidoreductase activity"/>
    <property type="evidence" value="ECO:0007669"/>
    <property type="project" value="UniProtKB-KW"/>
</dbReference>
<feature type="domain" description="FAD/NAD(P)-binding" evidence="2">
    <location>
        <begin position="5"/>
        <end position="318"/>
    </location>
</feature>
<dbReference type="AlphaFoldDB" id="E5Y2W0"/>
<dbReference type="GeneID" id="78086709"/>
<dbReference type="InterPro" id="IPR051691">
    <property type="entry name" value="Metab_Enz_Cyan_OpOx_G3PDH"/>
</dbReference>
<protein>
    <submittedName>
        <fullName evidence="4">Uncharacterized protein</fullName>
    </submittedName>
</protein>
<dbReference type="InterPro" id="IPR017224">
    <property type="entry name" value="Opine_Oxase_asu/HCN_bsu"/>
</dbReference>
<dbReference type="EMBL" id="ADCP02000002">
    <property type="protein sequence ID" value="EFV45659.2"/>
    <property type="molecule type" value="Genomic_DNA"/>
</dbReference>
<evidence type="ECO:0000313" key="5">
    <source>
        <dbReference type="Proteomes" id="UP000006034"/>
    </source>
</evidence>
<dbReference type="InterPro" id="IPR036188">
    <property type="entry name" value="FAD/NAD-bd_sf"/>
</dbReference>
<dbReference type="CDD" id="cd19946">
    <property type="entry name" value="GlpA-like_Fer2_BFD-like"/>
    <property type="match status" value="1"/>
</dbReference>
<evidence type="ECO:0000313" key="4">
    <source>
        <dbReference type="EMBL" id="EFV45659.2"/>
    </source>
</evidence>
<keyword evidence="5" id="KW-1185">Reference proteome</keyword>
<evidence type="ECO:0000256" key="1">
    <source>
        <dbReference type="ARBA" id="ARBA00023002"/>
    </source>
</evidence>
<dbReference type="InterPro" id="IPR041117">
    <property type="entry name" value="SoxA_A3"/>
</dbReference>
<keyword evidence="1" id="KW-0560">Oxidoreductase</keyword>
<reference evidence="4 5" key="2">
    <citation type="submission" date="2013-04" db="EMBL/GenBank/DDBJ databases">
        <title>The Genome Sequence of Bilophila wadsworthia 3_1_6.</title>
        <authorList>
            <consortium name="The Broad Institute Genomics Platform"/>
            <person name="Earl A."/>
            <person name="Ward D."/>
            <person name="Feldgarden M."/>
            <person name="Gevers D."/>
            <person name="Sibley C."/>
            <person name="Strauss J."/>
            <person name="Allen-Vercoe E."/>
            <person name="Walker B."/>
            <person name="Young S."/>
            <person name="Zeng Q."/>
            <person name="Gargeya S."/>
            <person name="Fitzgerald M."/>
            <person name="Haas B."/>
            <person name="Abouelleil A."/>
            <person name="Allen A.W."/>
            <person name="Alvarado L."/>
            <person name="Arachchi H.M."/>
            <person name="Berlin A.M."/>
            <person name="Chapman S.B."/>
            <person name="Gainer-Dewar J."/>
            <person name="Goldberg J."/>
            <person name="Griggs A."/>
            <person name="Gujja S."/>
            <person name="Hansen M."/>
            <person name="Howarth C."/>
            <person name="Imamovic A."/>
            <person name="Ireland A."/>
            <person name="Larimer J."/>
            <person name="McCowan C."/>
            <person name="Murphy C."/>
            <person name="Pearson M."/>
            <person name="Poon T.W."/>
            <person name="Priest M."/>
            <person name="Roberts A."/>
            <person name="Saif S."/>
            <person name="Shea T."/>
            <person name="Sisk P."/>
            <person name="Sykes S."/>
            <person name="Wortman J."/>
            <person name="Nusbaum C."/>
            <person name="Birren B."/>
        </authorList>
    </citation>
    <scope>NUCLEOTIDE SEQUENCE [LARGE SCALE GENOMIC DNA]</scope>
    <source>
        <strain evidence="4 5">3_1_6</strain>
    </source>
</reference>
<gene>
    <name evidence="4" type="ORF">HMPREF0179_00521</name>
</gene>
<dbReference type="InterPro" id="IPR041854">
    <property type="entry name" value="BFD-like_2Fe2S-bd_dom_sf"/>
</dbReference>
<reference evidence="4 5" key="1">
    <citation type="submission" date="2010-10" db="EMBL/GenBank/DDBJ databases">
        <authorList>
            <consortium name="The Broad Institute Genome Sequencing Platform"/>
            <person name="Ward D."/>
            <person name="Earl A."/>
            <person name="Feldgarden M."/>
            <person name="Young S.K."/>
            <person name="Gargeya S."/>
            <person name="Zeng Q."/>
            <person name="Alvarado L."/>
            <person name="Berlin A."/>
            <person name="Bochicchio J."/>
            <person name="Chapman S.B."/>
            <person name="Chen Z."/>
            <person name="Freedman E."/>
            <person name="Gellesch M."/>
            <person name="Goldberg J."/>
            <person name="Griggs A."/>
            <person name="Gujja S."/>
            <person name="Heilman E."/>
            <person name="Heiman D."/>
            <person name="Howarth C."/>
            <person name="Mehta T."/>
            <person name="Neiman D."/>
            <person name="Pearson M."/>
            <person name="Roberts A."/>
            <person name="Saif S."/>
            <person name="Shea T."/>
            <person name="Shenoy N."/>
            <person name="Sisk P."/>
            <person name="Stolte C."/>
            <person name="Sykes S."/>
            <person name="White J."/>
            <person name="Yandava C."/>
            <person name="Allen-Vercoe E."/>
            <person name="Sibley C."/>
            <person name="Ambrose C.E."/>
            <person name="Strauss J."/>
            <person name="Daigneault M."/>
            <person name="Haas B."/>
            <person name="Nusbaum C."/>
            <person name="Birren B."/>
        </authorList>
    </citation>
    <scope>NUCLEOTIDE SEQUENCE [LARGE SCALE GENOMIC DNA]</scope>
    <source>
        <strain evidence="4 5">3_1_6</strain>
    </source>
</reference>
<comment type="caution">
    <text evidence="4">The sequence shown here is derived from an EMBL/GenBank/DDBJ whole genome shotgun (WGS) entry which is preliminary data.</text>
</comment>
<dbReference type="PROSITE" id="PS51257">
    <property type="entry name" value="PROKAR_LIPOPROTEIN"/>
    <property type="match status" value="1"/>
</dbReference>
<dbReference type="InterPro" id="IPR023753">
    <property type="entry name" value="FAD/NAD-binding_dom"/>
</dbReference>
<sequence length="462" mass="49059">MDRNMDLIVIGAGPAGLSAACAARACGLDVTLVDEQAAPGGQLFRNIETPMAQALLDPKERSAGLGLVKRFRESGATYYPGTTVWGLEPHRVSCTMNGKAEELAASHIIVAPGGMERPVPFPGWTLPGVMGAGGADILLRSGGTLSADKNAPVVLAGNGPLLLLLAGHLLEAGVPIAAWLDTGWWSRRIMAGALMPAGVLDMPYVAKGMKMALRVLKGKVPIIRNVTNIRAVGSDHLEKVVYDAGGKTHEINASTLLRHEGIIPRTHILNSLNAKHAWDGVQRYWHPVVDENGRTSVDGISIAGDGTYVHGGDASMLKGAIAGVEIARRLGVISDAEAAYRSGPARRQLRAMRIARGFLRYVFAPNPAIFNVPDETLVCRCECVTAGDIRKAVAEGFRDVNEVKRFTRCGMGQCQGRMCGPALAEITAAAQSKAPDAVGCLQVRQPFRPVSLENYCNLNLPG</sequence>
<dbReference type="eggNOG" id="COG0446">
    <property type="taxonomic scope" value="Bacteria"/>
</dbReference>
<evidence type="ECO:0000259" key="3">
    <source>
        <dbReference type="Pfam" id="PF17806"/>
    </source>
</evidence>
<dbReference type="SUPFAM" id="SSF51905">
    <property type="entry name" value="FAD/NAD(P)-binding domain"/>
    <property type="match status" value="1"/>
</dbReference>